<dbReference type="CDD" id="cd00565">
    <property type="entry name" value="Ubl_ThiS"/>
    <property type="match status" value="1"/>
</dbReference>
<dbReference type="PANTHER" id="PTHR34472">
    <property type="entry name" value="SULFUR CARRIER PROTEIN THIS"/>
    <property type="match status" value="1"/>
</dbReference>
<dbReference type="AlphaFoldDB" id="A0AAX3T5U3"/>
<dbReference type="Proteomes" id="UP001213504">
    <property type="component" value="Chromosome"/>
</dbReference>
<dbReference type="InterPro" id="IPR003749">
    <property type="entry name" value="ThiS/MoaD-like"/>
</dbReference>
<reference evidence="1" key="1">
    <citation type="journal article" date="2022" name="Data Brief">
        <title>Draft genome sequence data of Gordonia hongkongensis strain EUFUS-Z928 isolated from the octocoral Eunicea fusca.</title>
        <authorList>
            <person name="Sanchez-Suarez J."/>
            <person name="Diaz L."/>
            <person name="Melo-Bolivar J."/>
            <person name="Villamil L."/>
        </authorList>
    </citation>
    <scope>NUCLEOTIDE SEQUENCE</scope>
    <source>
        <strain evidence="1">EUFUS-Z928</strain>
    </source>
</reference>
<dbReference type="InterPro" id="IPR010035">
    <property type="entry name" value="Thi_S"/>
</dbReference>
<dbReference type="RefSeq" id="WP_137809663.1">
    <property type="nucleotide sequence ID" value="NZ_CBDRND010000007.1"/>
</dbReference>
<dbReference type="Pfam" id="PF02597">
    <property type="entry name" value="ThiS"/>
    <property type="match status" value="1"/>
</dbReference>
<dbReference type="EMBL" id="CP121270">
    <property type="protein sequence ID" value="WFP24564.1"/>
    <property type="molecule type" value="Genomic_DNA"/>
</dbReference>
<protein>
    <submittedName>
        <fullName evidence="2">Sulfur carrier protein ThiS</fullName>
    </submittedName>
</protein>
<dbReference type="InterPro" id="IPR016155">
    <property type="entry name" value="Mopterin_synth/thiamin_S_b"/>
</dbReference>
<evidence type="ECO:0000313" key="3">
    <source>
        <dbReference type="Proteomes" id="UP001152308"/>
    </source>
</evidence>
<dbReference type="Proteomes" id="UP001152308">
    <property type="component" value="Unassembled WGS sequence"/>
</dbReference>
<keyword evidence="3" id="KW-1185">Reference proteome</keyword>
<dbReference type="SUPFAM" id="SSF54285">
    <property type="entry name" value="MoaD/ThiS"/>
    <property type="match status" value="1"/>
</dbReference>
<dbReference type="PANTHER" id="PTHR34472:SF1">
    <property type="entry name" value="SULFUR CARRIER PROTEIN THIS"/>
    <property type="match status" value="1"/>
</dbReference>
<accession>A0AAX3T5U3</accession>
<name>A0AAX3T5U3_9ACTN</name>
<reference evidence="2" key="3">
    <citation type="submission" date="2023-04" db="EMBL/GenBank/DDBJ databases">
        <title>Complete genome sequence of a phthalic acid esters degrading bacterial strain.</title>
        <authorList>
            <person name="Weng L."/>
            <person name="Jia Y."/>
            <person name="Ren L."/>
        </authorList>
    </citation>
    <scope>NUCLEOTIDE SEQUENCE</scope>
    <source>
        <strain evidence="2">RL-LY01</strain>
    </source>
</reference>
<proteinExistence type="predicted"/>
<dbReference type="EMBL" id="JAKJLQ010000006">
    <property type="protein sequence ID" value="MDF6101357.1"/>
    <property type="molecule type" value="Genomic_DNA"/>
</dbReference>
<evidence type="ECO:0000313" key="2">
    <source>
        <dbReference type="EMBL" id="WFP24564.1"/>
    </source>
</evidence>
<evidence type="ECO:0000313" key="1">
    <source>
        <dbReference type="EMBL" id="MDF6101357.1"/>
    </source>
</evidence>
<dbReference type="Gene3D" id="3.10.20.30">
    <property type="match status" value="1"/>
</dbReference>
<evidence type="ECO:0000313" key="4">
    <source>
        <dbReference type="Proteomes" id="UP001213504"/>
    </source>
</evidence>
<organism evidence="2 4">
    <name type="scientific">Gordonia hongkongensis</name>
    <dbReference type="NCBI Taxonomy" id="1701090"/>
    <lineage>
        <taxon>Bacteria</taxon>
        <taxon>Bacillati</taxon>
        <taxon>Actinomycetota</taxon>
        <taxon>Actinomycetes</taxon>
        <taxon>Mycobacteriales</taxon>
        <taxon>Gordoniaceae</taxon>
        <taxon>Gordonia</taxon>
    </lineage>
</organism>
<sequence>MSISANITVNGKSVDVGADTSVRDVVMGLGLPDRGIAVAVDGAVVPRGRWDRHTMTDGAVVEIVTAVQGG</sequence>
<dbReference type="NCBIfam" id="TIGR01683">
    <property type="entry name" value="thiS"/>
    <property type="match status" value="1"/>
</dbReference>
<reference evidence="1" key="2">
    <citation type="submission" date="2022-01" db="EMBL/GenBank/DDBJ databases">
        <authorList>
            <person name="Sanchez-Suarez J."/>
            <person name="Villamil L."/>
            <person name="Diaz L.E."/>
        </authorList>
    </citation>
    <scope>NUCLEOTIDE SEQUENCE</scope>
    <source>
        <strain evidence="1">EUFUS-Z928</strain>
    </source>
</reference>
<dbReference type="InterPro" id="IPR012675">
    <property type="entry name" value="Beta-grasp_dom_sf"/>
</dbReference>
<gene>
    <name evidence="2" type="primary">thiS</name>
    <name evidence="1" type="ORF">L2299_09855</name>
    <name evidence="2" type="ORF">P9A14_20960</name>
</gene>